<organism evidence="2 3">
    <name type="scientific">Candidatus Regiella insecticola</name>
    <dbReference type="NCBI Taxonomy" id="138073"/>
    <lineage>
        <taxon>Bacteria</taxon>
        <taxon>Pseudomonadati</taxon>
        <taxon>Pseudomonadota</taxon>
        <taxon>Gammaproteobacteria</taxon>
        <taxon>Enterobacterales</taxon>
        <taxon>Enterobacteriaceae</taxon>
        <taxon>aphid secondary symbionts</taxon>
        <taxon>Candidatus Regiella</taxon>
    </lineage>
</organism>
<evidence type="ECO:0000259" key="1">
    <source>
        <dbReference type="Pfam" id="PF12571"/>
    </source>
</evidence>
<dbReference type="AlphaFoldDB" id="A0A6L2ZTE7"/>
<protein>
    <submittedName>
        <fullName evidence="2">Phage tail-collar fibre protein</fullName>
    </submittedName>
</protein>
<name>A0A6L2ZTE7_9ENTR</name>
<reference evidence="2 3" key="1">
    <citation type="submission" date="2020-06" db="EMBL/GenBank/DDBJ databases">
        <title>The genome sequence of Candidatus Regiella insecticola strain Tut.</title>
        <authorList>
            <person name="Nikoh N."/>
            <person name="Tsuchida T."/>
            <person name="Koga R."/>
            <person name="Oshima K."/>
            <person name="Hattori M."/>
            <person name="Fukatsu T."/>
        </authorList>
    </citation>
    <scope>NUCLEOTIDE SEQUENCE [LARGE SCALE GENOMIC DNA]</scope>
    <source>
        <strain evidence="2 3">Tut</strain>
    </source>
</reference>
<proteinExistence type="predicted"/>
<dbReference type="InterPro" id="IPR051934">
    <property type="entry name" value="Phage_Tail_Fiber_Structural"/>
</dbReference>
<dbReference type="Proteomes" id="UP000504714">
    <property type="component" value="Unassembled WGS sequence"/>
</dbReference>
<accession>A0A6L2ZTE7</accession>
<dbReference type="PANTHER" id="PTHR35191:SF1">
    <property type="entry name" value="PROPHAGE SIDE TAIL FIBER PROTEIN HOMOLOG STFQ-RELATED"/>
    <property type="match status" value="1"/>
</dbReference>
<dbReference type="InterPro" id="IPR022225">
    <property type="entry name" value="Phage_tail_fibre_N"/>
</dbReference>
<dbReference type="Pfam" id="PF12571">
    <property type="entry name" value="Phage_tail_fib"/>
    <property type="match status" value="1"/>
</dbReference>
<dbReference type="EMBL" id="BLXO01000011">
    <property type="protein sequence ID" value="GFN47418.1"/>
    <property type="molecule type" value="Genomic_DNA"/>
</dbReference>
<evidence type="ECO:0000313" key="3">
    <source>
        <dbReference type="Proteomes" id="UP000504714"/>
    </source>
</evidence>
<comment type="caution">
    <text evidence="2">The sequence shown here is derived from an EMBL/GenBank/DDBJ whole genome shotgun (WGS) entry which is preliminary data.</text>
</comment>
<feature type="domain" description="Phage tail fibre protein N-terminal" evidence="1">
    <location>
        <begin position="10"/>
        <end position="161"/>
    </location>
</feature>
<evidence type="ECO:0000313" key="2">
    <source>
        <dbReference type="EMBL" id="GFN47418.1"/>
    </source>
</evidence>
<dbReference type="PANTHER" id="PTHR35191">
    <property type="entry name" value="PROPHAGE SIDE TAIL FIBER PROTEIN HOMOLOG STFQ-RELATED"/>
    <property type="match status" value="1"/>
</dbReference>
<gene>
    <name evidence="2" type="ORF">RINTU1_34830</name>
</gene>
<sequence length="368" mass="40709">MSETNTEGAKFFTLLTKQGANLLARAVSLNQQIKLTDMVLGDGNNNQPITPNPEREELFHPIAKFSLNKATADENNPNYIICEAVIPEEQGGWTIREVGIMAVLPDNQEILFAVGNFPETYKPKMLEGSARTQRIRVVLMVSNTATVSLKIDPSVVLATHDYVDKKAYKPTNATTEIPGIIELATEAEAQDGVDDTRALTAKTGAAAYLKTANCLAEFAVKQGDAQEVKEARNEARNEARKNLGLKSAATSDYGYGEDHVSCNKFALIMRGLRRGNGNSSGDEKLRELVEDDWNELEQHGIYLKPRDKQPKGFPFKETAPGLLLVFNGVLKANACQIYINENGKMCYRTKFQPFGWGNWYAVQTQKIS</sequence>
<dbReference type="RefSeq" id="WP_176488873.1">
    <property type="nucleotide sequence ID" value="NZ_BLXO01000011.1"/>
</dbReference>